<protein>
    <recommendedName>
        <fullName evidence="4">Plasmid recombination enzyme</fullName>
    </recommendedName>
</protein>
<dbReference type="Proteomes" id="UP000027734">
    <property type="component" value="Unassembled WGS sequence"/>
</dbReference>
<evidence type="ECO:0000313" key="2">
    <source>
        <dbReference type="EMBL" id="KEJ89671.1"/>
    </source>
</evidence>
<comment type="caution">
    <text evidence="2">The sequence shown here is derived from an EMBL/GenBank/DDBJ whole genome shotgun (WGS) entry which is preliminary data.</text>
</comment>
<organism evidence="2 3">
    <name type="scientific">Sulfitobacter donghicola DSW-25 = KCTC 12864 = JCM 14565</name>
    <dbReference type="NCBI Taxonomy" id="1300350"/>
    <lineage>
        <taxon>Bacteria</taxon>
        <taxon>Pseudomonadati</taxon>
        <taxon>Pseudomonadota</taxon>
        <taxon>Alphaproteobacteria</taxon>
        <taxon>Rhodobacterales</taxon>
        <taxon>Roseobacteraceae</taxon>
        <taxon>Sulfitobacter</taxon>
    </lineage>
</organism>
<evidence type="ECO:0000256" key="1">
    <source>
        <dbReference type="SAM" id="Coils"/>
    </source>
</evidence>
<dbReference type="CDD" id="cd17242">
    <property type="entry name" value="MobM_relaxase"/>
    <property type="match status" value="1"/>
</dbReference>
<feature type="coiled-coil region" evidence="1">
    <location>
        <begin position="212"/>
        <end position="274"/>
    </location>
</feature>
<dbReference type="RefSeq" id="WP_025060492.1">
    <property type="nucleotide sequence ID" value="NZ_JAMC01000003.1"/>
</dbReference>
<dbReference type="GO" id="GO:0006310">
    <property type="term" value="P:DNA recombination"/>
    <property type="evidence" value="ECO:0007669"/>
    <property type="project" value="InterPro"/>
</dbReference>
<reference evidence="2 3" key="1">
    <citation type="submission" date="2014-01" db="EMBL/GenBank/DDBJ databases">
        <title>Sulfitobacter donghicola JCM 14565 Genome Sequencing.</title>
        <authorList>
            <person name="Lai Q."/>
            <person name="Hong Z."/>
        </authorList>
    </citation>
    <scope>NUCLEOTIDE SEQUENCE [LARGE SCALE GENOMIC DNA]</scope>
    <source>
        <strain evidence="2 3">JCM 14565</strain>
    </source>
</reference>
<dbReference type="eggNOG" id="COG1196">
    <property type="taxonomic scope" value="Bacteria"/>
</dbReference>
<accession>A0A073IJH7</accession>
<name>A0A073IJH7_9RHOB</name>
<dbReference type="Pfam" id="PF01076">
    <property type="entry name" value="Mob_Pre"/>
    <property type="match status" value="1"/>
</dbReference>
<dbReference type="Gene3D" id="3.30.930.30">
    <property type="match status" value="1"/>
</dbReference>
<keyword evidence="1" id="KW-0175">Coiled coil</keyword>
<keyword evidence="3" id="KW-1185">Reference proteome</keyword>
<dbReference type="OrthoDB" id="7769439at2"/>
<evidence type="ECO:0008006" key="4">
    <source>
        <dbReference type="Google" id="ProtNLM"/>
    </source>
</evidence>
<evidence type="ECO:0000313" key="3">
    <source>
        <dbReference type="Proteomes" id="UP000027734"/>
    </source>
</evidence>
<dbReference type="InterPro" id="IPR001668">
    <property type="entry name" value="Mob_Pre"/>
</dbReference>
<gene>
    <name evidence="2" type="ORF">DSW25_11555</name>
</gene>
<sequence length="373" mass="42237">MSDQEPSYAISVRVKHTHRSKYKNQRRHDLRIGLPPSYVQVERSELNRVLVDLPMPAAITARAKELREKTNPSRAMRADAAVATIGIITFGHAAQPIFEALTTSQQDDAYLEVAQCVADEYGTTIRGLVVHVDETAHHAHVVWDCRNHEGVPMSQVMKGSRLQDIAAEVIQRHAAGIERGVRKSVRIARGDKPSQIYNRSVQQLHQDLPLELEAKRQDLKQFSDRVDEMRARVEKLEAKEELNAKEAKRLATYRNRLAARLEEYTEAKAVLTSKVQATDQREEALNIKERVLDTAEEQMDEREIMIDHRDTELSAREKEVVRREGILDRITDEIGKLINDVADRLGVGRSLRAILGRLKSASDELKEDGPSLG</sequence>
<dbReference type="STRING" id="1300350.Z948_3200"/>
<proteinExistence type="predicted"/>
<dbReference type="EMBL" id="JAMC01000003">
    <property type="protein sequence ID" value="KEJ89671.1"/>
    <property type="molecule type" value="Genomic_DNA"/>
</dbReference>
<dbReference type="GO" id="GO:0003677">
    <property type="term" value="F:DNA binding"/>
    <property type="evidence" value="ECO:0007669"/>
    <property type="project" value="InterPro"/>
</dbReference>
<dbReference type="AlphaFoldDB" id="A0A073IJH7"/>